<accession>A0ABV1MVE4</accession>
<proteinExistence type="predicted"/>
<name>A0ABV1MVE4_9BACI</name>
<dbReference type="Proteomes" id="UP001478862">
    <property type="component" value="Unassembled WGS sequence"/>
</dbReference>
<comment type="caution">
    <text evidence="1">The sequence shown here is derived from an EMBL/GenBank/DDBJ whole genome shotgun (WGS) entry which is preliminary data.</text>
</comment>
<evidence type="ECO:0000313" key="2">
    <source>
        <dbReference type="Proteomes" id="UP001478862"/>
    </source>
</evidence>
<gene>
    <name evidence="1" type="ORF">ABNX05_17780</name>
</gene>
<dbReference type="EMBL" id="JBEGDG010000015">
    <property type="protein sequence ID" value="MEQ6356477.1"/>
    <property type="molecule type" value="Genomic_DNA"/>
</dbReference>
<sequence length="85" mass="9853">MKKSLGGFLPNGNSYLGSVNERFPNLRINVSDILFLRRNSQLLKKIENFGLLCEDKKCISKSKGDLFDMKNTKKVIYQKVFDLMY</sequence>
<dbReference type="RefSeq" id="WP_349660925.1">
    <property type="nucleotide sequence ID" value="NZ_JBEGDG010000015.1"/>
</dbReference>
<keyword evidence="2" id="KW-1185">Reference proteome</keyword>
<protein>
    <submittedName>
        <fullName evidence="1">Uncharacterized protein</fullName>
    </submittedName>
</protein>
<reference evidence="1 2" key="1">
    <citation type="submission" date="2024-06" db="EMBL/GenBank/DDBJ databases">
        <title>Lysinibacillus zambalefons sp. nov., a Novel Firmicute Isolated from the Poon Bato Zambales Hyperalkaline Spring.</title>
        <authorList>
            <person name="Aja J.A."/>
            <person name="Lazaro J.E.H."/>
            <person name="Llorin L.D."/>
            <person name="Lim K.R."/>
            <person name="Teodosio J."/>
            <person name="Dalisay D.S."/>
        </authorList>
    </citation>
    <scope>NUCLEOTIDE SEQUENCE [LARGE SCALE GENOMIC DNA]</scope>
    <source>
        <strain evidence="1 2">M3</strain>
    </source>
</reference>
<organism evidence="1 2">
    <name type="scientific">Lysinibacillus zambalensis</name>
    <dbReference type="NCBI Taxonomy" id="3160866"/>
    <lineage>
        <taxon>Bacteria</taxon>
        <taxon>Bacillati</taxon>
        <taxon>Bacillota</taxon>
        <taxon>Bacilli</taxon>
        <taxon>Bacillales</taxon>
        <taxon>Bacillaceae</taxon>
        <taxon>Lysinibacillus</taxon>
    </lineage>
</organism>
<evidence type="ECO:0000313" key="1">
    <source>
        <dbReference type="EMBL" id="MEQ6356477.1"/>
    </source>
</evidence>